<protein>
    <submittedName>
        <fullName evidence="11">P/Homo B domain-containing protein</fullName>
    </submittedName>
</protein>
<sequence length="421" mass="45337">MSQLFVPLLVCLIAPSFAVPLSEIVESLLTANQPVNSYWQPKADGADRFAVEINAPDWNQVQSIAHAAGFVVEGRVQWAEHLVPFYREKRTLSFSDPLYEHQLRSDDGVEEGHDDLQAALDKEISHNFVSAKDRSIEERSDQIDIYSVSWGPKDDGRSAERPGSLAQKALEFGAAHGRKGLGSLYVWASGNGGLEEDDCAMDGYASNMHTLTFGVASSSGIPPWYAEGCSAVIAAISEGSPTENGMVTTDIGNKCASFAGSSAAAPFGAAILALTLEANPSLTQRDVQHLIVHTSDSEHLRISSPSYWLVNGAGLPFSRHFGFGVLNALRLTRAARSWKTVPALTTCSRQLTVLNGQGCSGTSGEVNWIERLQLEVSIEHPQRGLISLLLTSPAGELVAALVSHPSASKLFELKYFQLSNG</sequence>
<keyword evidence="10" id="KW-1185">Reference proteome</keyword>
<dbReference type="OrthoDB" id="300641at2759"/>
<evidence type="ECO:0000313" key="10">
    <source>
        <dbReference type="Proteomes" id="UP000050761"/>
    </source>
</evidence>
<dbReference type="Proteomes" id="UP000050761">
    <property type="component" value="Unassembled WGS sequence"/>
</dbReference>
<dbReference type="GO" id="GO:0004252">
    <property type="term" value="F:serine-type endopeptidase activity"/>
    <property type="evidence" value="ECO:0007669"/>
    <property type="project" value="InterPro"/>
</dbReference>
<dbReference type="InterPro" id="IPR036852">
    <property type="entry name" value="Peptidase_S8/S53_dom_sf"/>
</dbReference>
<keyword evidence="2" id="KW-0645">Protease</keyword>
<evidence type="ECO:0000256" key="1">
    <source>
        <dbReference type="ARBA" id="ARBA00005325"/>
    </source>
</evidence>
<dbReference type="SUPFAM" id="SSF49785">
    <property type="entry name" value="Galactose-binding domain-like"/>
    <property type="match status" value="1"/>
</dbReference>
<keyword evidence="4" id="KW-0378">Hydrolase</keyword>
<gene>
    <name evidence="9" type="ORF">HPBE_LOCUS4225</name>
</gene>
<dbReference type="InterPro" id="IPR002884">
    <property type="entry name" value="P_dom"/>
</dbReference>
<dbReference type="PROSITE" id="PS51892">
    <property type="entry name" value="SUBTILASE"/>
    <property type="match status" value="1"/>
</dbReference>
<proteinExistence type="inferred from homology"/>
<evidence type="ECO:0000313" key="11">
    <source>
        <dbReference type="WBParaSite" id="HPBE_0000422401-mRNA-1"/>
    </source>
</evidence>
<accession>A0A3P7Y654</accession>
<feature type="domain" description="P/Homo B" evidence="8">
    <location>
        <begin position="315"/>
        <end position="421"/>
    </location>
</feature>
<reference evidence="9 10" key="1">
    <citation type="submission" date="2018-11" db="EMBL/GenBank/DDBJ databases">
        <authorList>
            <consortium name="Pathogen Informatics"/>
        </authorList>
    </citation>
    <scope>NUCLEOTIDE SEQUENCE [LARGE SCALE GENOMIC DNA]</scope>
</reference>
<organism evidence="9">
    <name type="scientific">Heligmosomoides polygyrus</name>
    <name type="common">Parasitic roundworm</name>
    <dbReference type="NCBI Taxonomy" id="6339"/>
    <lineage>
        <taxon>Eukaryota</taxon>
        <taxon>Metazoa</taxon>
        <taxon>Ecdysozoa</taxon>
        <taxon>Nematoda</taxon>
        <taxon>Chromadorea</taxon>
        <taxon>Rhabditida</taxon>
        <taxon>Rhabditina</taxon>
        <taxon>Rhabditomorpha</taxon>
        <taxon>Strongyloidea</taxon>
        <taxon>Heligmosomidae</taxon>
        <taxon>Heligmosomoides</taxon>
    </lineage>
</organism>
<keyword evidence="5" id="KW-0720">Serine protease</keyword>
<evidence type="ECO:0000256" key="5">
    <source>
        <dbReference type="ARBA" id="ARBA00022825"/>
    </source>
</evidence>
<comment type="similarity">
    <text evidence="1">Belongs to the peptidase S8 family. Furin subfamily.</text>
</comment>
<reference evidence="11" key="2">
    <citation type="submission" date="2019-09" db="UniProtKB">
        <authorList>
            <consortium name="WormBaseParasite"/>
        </authorList>
    </citation>
    <scope>IDENTIFICATION</scope>
</reference>
<evidence type="ECO:0000256" key="2">
    <source>
        <dbReference type="ARBA" id="ARBA00022670"/>
    </source>
</evidence>
<dbReference type="WBParaSite" id="HPBE_0000422401-mRNA-1">
    <property type="protein sequence ID" value="HPBE_0000422401-mRNA-1"/>
    <property type="gene ID" value="HPBE_0000422401"/>
</dbReference>
<dbReference type="GO" id="GO:0005802">
    <property type="term" value="C:trans-Golgi network"/>
    <property type="evidence" value="ECO:0007669"/>
    <property type="project" value="TreeGrafter"/>
</dbReference>
<dbReference type="GO" id="GO:0000139">
    <property type="term" value="C:Golgi membrane"/>
    <property type="evidence" value="ECO:0007669"/>
    <property type="project" value="TreeGrafter"/>
</dbReference>
<name>A0A3P7Y654_HELPZ</name>
<keyword evidence="3" id="KW-0165">Cleavage on pair of basic residues</keyword>
<dbReference type="PANTHER" id="PTHR42884">
    <property type="entry name" value="PROPROTEIN CONVERTASE SUBTILISIN/KEXIN-RELATED"/>
    <property type="match status" value="1"/>
</dbReference>
<dbReference type="AlphaFoldDB" id="A0A3P7Y654"/>
<evidence type="ECO:0000313" key="9">
    <source>
        <dbReference type="EMBL" id="VDO60503.1"/>
    </source>
</evidence>
<dbReference type="PANTHER" id="PTHR42884:SF33">
    <property type="entry name" value="ENDOPROTEASE AEX-5"/>
    <property type="match status" value="1"/>
</dbReference>
<dbReference type="EMBL" id="UZAH01025286">
    <property type="protein sequence ID" value="VDO60503.1"/>
    <property type="molecule type" value="Genomic_DNA"/>
</dbReference>
<dbReference type="Pfam" id="PF00082">
    <property type="entry name" value="Peptidase_S8"/>
    <property type="match status" value="1"/>
</dbReference>
<feature type="signal peptide" evidence="7">
    <location>
        <begin position="1"/>
        <end position="18"/>
    </location>
</feature>
<dbReference type="Gene3D" id="3.40.50.200">
    <property type="entry name" value="Peptidase S8/S53 domain"/>
    <property type="match status" value="1"/>
</dbReference>
<evidence type="ECO:0000256" key="6">
    <source>
        <dbReference type="PROSITE-ProRule" id="PRU01240"/>
    </source>
</evidence>
<keyword evidence="7" id="KW-0732">Signal</keyword>
<evidence type="ECO:0000259" key="8">
    <source>
        <dbReference type="PROSITE" id="PS51829"/>
    </source>
</evidence>
<dbReference type="GO" id="GO:0016485">
    <property type="term" value="P:protein processing"/>
    <property type="evidence" value="ECO:0007669"/>
    <property type="project" value="TreeGrafter"/>
</dbReference>
<feature type="chain" id="PRO_5044596526" evidence="7">
    <location>
        <begin position="19"/>
        <end position="421"/>
    </location>
</feature>
<dbReference type="PROSITE" id="PS51829">
    <property type="entry name" value="P_HOMO_B"/>
    <property type="match status" value="1"/>
</dbReference>
<evidence type="ECO:0000256" key="4">
    <source>
        <dbReference type="ARBA" id="ARBA00022801"/>
    </source>
</evidence>
<dbReference type="InterPro" id="IPR008979">
    <property type="entry name" value="Galactose-bd-like_sf"/>
</dbReference>
<dbReference type="InterPro" id="IPR000209">
    <property type="entry name" value="Peptidase_S8/S53_dom"/>
</dbReference>
<dbReference type="Gene3D" id="2.60.120.260">
    <property type="entry name" value="Galactose-binding domain-like"/>
    <property type="match status" value="1"/>
</dbReference>
<dbReference type="SUPFAM" id="SSF52743">
    <property type="entry name" value="Subtilisin-like"/>
    <property type="match status" value="1"/>
</dbReference>
<evidence type="ECO:0000256" key="3">
    <source>
        <dbReference type="ARBA" id="ARBA00022685"/>
    </source>
</evidence>
<evidence type="ECO:0000256" key="7">
    <source>
        <dbReference type="SAM" id="SignalP"/>
    </source>
</evidence>
<comment type="caution">
    <text evidence="6">Lacks conserved residue(s) required for the propagation of feature annotation.</text>
</comment>